<protein>
    <submittedName>
        <fullName evidence="2">Putative transglycosylase</fullName>
    </submittedName>
</protein>
<accession>A0A6H1ZFF2</accession>
<evidence type="ECO:0000313" key="2">
    <source>
        <dbReference type="EMBL" id="QJA45920.1"/>
    </source>
</evidence>
<dbReference type="EMBL" id="MT144616">
    <property type="protein sequence ID" value="QJH95296.1"/>
    <property type="molecule type" value="Genomic_DNA"/>
</dbReference>
<sequence length="163" mass="18919">MRLEDENMGFAVMILILFFIALALVLMQVGHCFGAGIDVEAIIQIESGGNPNAYNAKSGAIGLMQITRIALSEWNEHHPQQQLNPEDLFDRNINSLVGTWYLDRIKKHYCKVWKIPPTVENILIGYNWGVGNLKKWYRQGHIYSKLPYETRQYLKKYFYIIIL</sequence>
<dbReference type="EMBL" id="MT143999">
    <property type="protein sequence ID" value="QJA45920.1"/>
    <property type="molecule type" value="Genomic_DNA"/>
</dbReference>
<feature type="domain" description="Transglycosylase SLT" evidence="1">
    <location>
        <begin position="40"/>
        <end position="139"/>
    </location>
</feature>
<dbReference type="Gene3D" id="1.10.530.10">
    <property type="match status" value="1"/>
</dbReference>
<dbReference type="InterPro" id="IPR023346">
    <property type="entry name" value="Lysozyme-like_dom_sf"/>
</dbReference>
<dbReference type="SUPFAM" id="SSF53955">
    <property type="entry name" value="Lysozyme-like"/>
    <property type="match status" value="1"/>
</dbReference>
<dbReference type="InterPro" id="IPR008258">
    <property type="entry name" value="Transglycosylase_SLT_dom_1"/>
</dbReference>
<gene>
    <name evidence="2" type="ORF">TM448A00287_0042</name>
    <name evidence="3" type="ORF">TM448B00362_0042</name>
</gene>
<proteinExistence type="predicted"/>
<dbReference type="Pfam" id="PF01464">
    <property type="entry name" value="SLT"/>
    <property type="match status" value="1"/>
</dbReference>
<name>A0A6H1ZFF2_9ZZZZ</name>
<dbReference type="AlphaFoldDB" id="A0A6H1ZFF2"/>
<evidence type="ECO:0000259" key="1">
    <source>
        <dbReference type="Pfam" id="PF01464"/>
    </source>
</evidence>
<reference evidence="2" key="1">
    <citation type="submission" date="2020-03" db="EMBL/GenBank/DDBJ databases">
        <title>The deep terrestrial virosphere.</title>
        <authorList>
            <person name="Holmfeldt K."/>
            <person name="Nilsson E."/>
            <person name="Simone D."/>
            <person name="Lopez-Fernandez M."/>
            <person name="Wu X."/>
            <person name="de Brujin I."/>
            <person name="Lundin D."/>
            <person name="Andersson A."/>
            <person name="Bertilsson S."/>
            <person name="Dopson M."/>
        </authorList>
    </citation>
    <scope>NUCLEOTIDE SEQUENCE</scope>
    <source>
        <strain evidence="2">TM448A00287</strain>
        <strain evidence="3">TM448B00362</strain>
    </source>
</reference>
<evidence type="ECO:0000313" key="3">
    <source>
        <dbReference type="EMBL" id="QJH95296.1"/>
    </source>
</evidence>
<organism evidence="2">
    <name type="scientific">viral metagenome</name>
    <dbReference type="NCBI Taxonomy" id="1070528"/>
    <lineage>
        <taxon>unclassified sequences</taxon>
        <taxon>metagenomes</taxon>
        <taxon>organismal metagenomes</taxon>
    </lineage>
</organism>
<dbReference type="CDD" id="cd00254">
    <property type="entry name" value="LT-like"/>
    <property type="match status" value="1"/>
</dbReference>